<dbReference type="SUPFAM" id="SSF55486">
    <property type="entry name" value="Metalloproteases ('zincins'), catalytic domain"/>
    <property type="match status" value="1"/>
</dbReference>
<dbReference type="OrthoDB" id="9775677at2"/>
<dbReference type="InterPro" id="IPR008753">
    <property type="entry name" value="Peptidase_M13_N"/>
</dbReference>
<name>A0A4P6KUX1_9BURK</name>
<keyword evidence="7" id="KW-0732">Signal</keyword>
<dbReference type="Pfam" id="PF05649">
    <property type="entry name" value="Peptidase_M13_N"/>
    <property type="match status" value="1"/>
</dbReference>
<evidence type="ECO:0000259" key="9">
    <source>
        <dbReference type="Pfam" id="PF05649"/>
    </source>
</evidence>
<dbReference type="Pfam" id="PF01431">
    <property type="entry name" value="Peptidase_M13"/>
    <property type="match status" value="1"/>
</dbReference>
<keyword evidence="6" id="KW-0482">Metalloprotease</keyword>
<dbReference type="GO" id="GO:0016485">
    <property type="term" value="P:protein processing"/>
    <property type="evidence" value="ECO:0007669"/>
    <property type="project" value="TreeGrafter"/>
</dbReference>
<dbReference type="Proteomes" id="UP000290637">
    <property type="component" value="Chromosome"/>
</dbReference>
<evidence type="ECO:0000256" key="6">
    <source>
        <dbReference type="ARBA" id="ARBA00023049"/>
    </source>
</evidence>
<dbReference type="CDD" id="cd08662">
    <property type="entry name" value="M13"/>
    <property type="match status" value="1"/>
</dbReference>
<keyword evidence="2" id="KW-0645">Protease</keyword>
<evidence type="ECO:0000256" key="4">
    <source>
        <dbReference type="ARBA" id="ARBA00022801"/>
    </source>
</evidence>
<dbReference type="AlphaFoldDB" id="A0A4P6KUX1"/>
<dbReference type="EMBL" id="CP035913">
    <property type="protein sequence ID" value="QBE62636.1"/>
    <property type="molecule type" value="Genomic_DNA"/>
</dbReference>
<protein>
    <submittedName>
        <fullName evidence="10">M13 family peptidase</fullName>
    </submittedName>
</protein>
<gene>
    <name evidence="10" type="ORF">EWM63_06345</name>
</gene>
<evidence type="ECO:0000259" key="8">
    <source>
        <dbReference type="Pfam" id="PF01431"/>
    </source>
</evidence>
<feature type="chain" id="PRO_5020975285" evidence="7">
    <location>
        <begin position="36"/>
        <end position="688"/>
    </location>
</feature>
<evidence type="ECO:0000256" key="7">
    <source>
        <dbReference type="SAM" id="SignalP"/>
    </source>
</evidence>
<accession>A0A4P6KUX1</accession>
<feature type="domain" description="Peptidase M13 C-terminal" evidence="8">
    <location>
        <begin position="490"/>
        <end position="685"/>
    </location>
</feature>
<dbReference type="Gene3D" id="1.10.1380.10">
    <property type="entry name" value="Neutral endopeptidase , domain2"/>
    <property type="match status" value="1"/>
</dbReference>
<dbReference type="PANTHER" id="PTHR11733">
    <property type="entry name" value="ZINC METALLOPROTEASE FAMILY M13 NEPRILYSIN-RELATED"/>
    <property type="match status" value="1"/>
</dbReference>
<dbReference type="PRINTS" id="PR00786">
    <property type="entry name" value="NEPRILYSIN"/>
</dbReference>
<dbReference type="KEGG" id="plue:EWM63_06345"/>
<dbReference type="Gene3D" id="3.40.390.10">
    <property type="entry name" value="Collagenase (Catalytic Domain)"/>
    <property type="match status" value="1"/>
</dbReference>
<evidence type="ECO:0000256" key="5">
    <source>
        <dbReference type="ARBA" id="ARBA00022833"/>
    </source>
</evidence>
<keyword evidence="11" id="KW-1185">Reference proteome</keyword>
<proteinExistence type="predicted"/>
<comment type="cofactor">
    <cofactor evidence="1">
        <name>Zn(2+)</name>
        <dbReference type="ChEBI" id="CHEBI:29105"/>
    </cofactor>
</comment>
<keyword evidence="4" id="KW-0378">Hydrolase</keyword>
<dbReference type="InterPro" id="IPR018497">
    <property type="entry name" value="Peptidase_M13_C"/>
</dbReference>
<keyword evidence="5" id="KW-0862">Zinc</keyword>
<dbReference type="PANTHER" id="PTHR11733:SF211">
    <property type="entry name" value="OLIGOPEPTIDASE LIPOPROTEIN M13 FAMILY"/>
    <property type="match status" value="1"/>
</dbReference>
<dbReference type="InterPro" id="IPR000718">
    <property type="entry name" value="Peptidase_M13"/>
</dbReference>
<evidence type="ECO:0000256" key="2">
    <source>
        <dbReference type="ARBA" id="ARBA00022670"/>
    </source>
</evidence>
<evidence type="ECO:0000256" key="1">
    <source>
        <dbReference type="ARBA" id="ARBA00001947"/>
    </source>
</evidence>
<dbReference type="PROSITE" id="PS51885">
    <property type="entry name" value="NEPRILYSIN"/>
    <property type="match status" value="1"/>
</dbReference>
<keyword evidence="3" id="KW-0479">Metal-binding</keyword>
<evidence type="ECO:0000313" key="10">
    <source>
        <dbReference type="EMBL" id="QBE62636.1"/>
    </source>
</evidence>
<sequence>MEAFRVLRRPPRTSTLALALSMALSTVLASTSAGAQQTAPLAAPQQAATAVPPGDDFYLFANGQWLAATEIPADRGSWSAANAVVDETNGRILQLIEAASRPGASTDARKVATYYGAIMDEAGIEARGIAPLKPMLDKIAAIRDKAGLVQALGASLRADVDPLNATDFSTENLFGLWIAQGFTDPDNYMPYLLQGGLGMPDRAFYLEENERMGRLRTAYQAHIAAMLKLAGFTEPEARAARVFELERRLAQSHGLREESSDVRKANNVWTDRDFAAKAPGLDWKVFFHSAGLGKQKKFIVYHPTAITGAAALVAEMPVQTWQDWLAFHAINQYGSTLPKAFVDQRFEFYGRTLSGTPQLSARWKRSLASLNEAMPEAVGKMYVDKHFPPAAKVKVQKMVANIVDAFHQRIERLDWMAPATKREAQAKLKALYVGVGYPEKWTSYGALEVKPDDAFGNAWRASAYRYRQQLAKLGTKVDPKEWSMPPQLVNAVNMPMQNALNFPAAILQPPFFDPNGSDAVNYGAIGSVIGHEISHSFDNIGAEFDSKGRLRDWWTKDDREHFARAAQALVAQYSSYEAFPDLKLNGQLTLAENLADLAGLAAALDAYHAAQGGKATVETDRQFFLGYAQAWRTKPREASLRNQVTTDEHAPAQWRTYTVRNLDNWYKAFDVQPGQKLYLPPEARVRVW</sequence>
<reference evidence="10 11" key="1">
    <citation type="submission" date="2019-02" db="EMBL/GenBank/DDBJ databases">
        <title>Draft Genome Sequences of Six Type Strains of the Genus Massilia.</title>
        <authorList>
            <person name="Miess H."/>
            <person name="Frediansyhah A."/>
            <person name="Gross H."/>
        </authorList>
    </citation>
    <scope>NUCLEOTIDE SEQUENCE [LARGE SCALE GENOMIC DNA]</scope>
    <source>
        <strain evidence="10 11">DSM 17473</strain>
    </source>
</reference>
<feature type="domain" description="Peptidase M13 N-terminal" evidence="9">
    <location>
        <begin position="53"/>
        <end position="438"/>
    </location>
</feature>
<evidence type="ECO:0000313" key="11">
    <source>
        <dbReference type="Proteomes" id="UP000290637"/>
    </source>
</evidence>
<dbReference type="InterPro" id="IPR024079">
    <property type="entry name" value="MetalloPept_cat_dom_sf"/>
</dbReference>
<organism evidence="10 11">
    <name type="scientific">Pseudoduganella lutea</name>
    <dbReference type="NCBI Taxonomy" id="321985"/>
    <lineage>
        <taxon>Bacteria</taxon>
        <taxon>Pseudomonadati</taxon>
        <taxon>Pseudomonadota</taxon>
        <taxon>Betaproteobacteria</taxon>
        <taxon>Burkholderiales</taxon>
        <taxon>Oxalobacteraceae</taxon>
        <taxon>Telluria group</taxon>
        <taxon>Pseudoduganella</taxon>
    </lineage>
</organism>
<dbReference type="InterPro" id="IPR042089">
    <property type="entry name" value="Peptidase_M13_dom_2"/>
</dbReference>
<dbReference type="GO" id="GO:0046872">
    <property type="term" value="F:metal ion binding"/>
    <property type="evidence" value="ECO:0007669"/>
    <property type="project" value="UniProtKB-KW"/>
</dbReference>
<dbReference type="GO" id="GO:0004222">
    <property type="term" value="F:metalloendopeptidase activity"/>
    <property type="evidence" value="ECO:0007669"/>
    <property type="project" value="InterPro"/>
</dbReference>
<feature type="signal peptide" evidence="7">
    <location>
        <begin position="1"/>
        <end position="35"/>
    </location>
</feature>
<evidence type="ECO:0000256" key="3">
    <source>
        <dbReference type="ARBA" id="ARBA00022723"/>
    </source>
</evidence>
<dbReference type="GO" id="GO:0005886">
    <property type="term" value="C:plasma membrane"/>
    <property type="evidence" value="ECO:0007669"/>
    <property type="project" value="TreeGrafter"/>
</dbReference>